<dbReference type="Gene3D" id="3.40.50.720">
    <property type="entry name" value="NAD(P)-binding Rossmann-like Domain"/>
    <property type="match status" value="1"/>
</dbReference>
<keyword evidence="3" id="KW-0472">Membrane</keyword>
<dbReference type="PRINTS" id="PR00081">
    <property type="entry name" value="GDHRDH"/>
</dbReference>
<evidence type="ECO:0000256" key="3">
    <source>
        <dbReference type="SAM" id="Phobius"/>
    </source>
</evidence>
<dbReference type="OrthoDB" id="294295at2759"/>
<feature type="transmembrane region" description="Helical" evidence="3">
    <location>
        <begin position="33"/>
        <end position="54"/>
    </location>
</feature>
<evidence type="ECO:0000256" key="2">
    <source>
        <dbReference type="RuleBase" id="RU000363"/>
    </source>
</evidence>
<name>A0A8B8A0N3_ACAPL</name>
<dbReference type="PROSITE" id="PS00061">
    <property type="entry name" value="ADH_SHORT"/>
    <property type="match status" value="1"/>
</dbReference>
<keyword evidence="4" id="KW-1185">Reference proteome</keyword>
<dbReference type="Pfam" id="PF00106">
    <property type="entry name" value="adh_short"/>
    <property type="match status" value="2"/>
</dbReference>
<dbReference type="PRINTS" id="PR00080">
    <property type="entry name" value="SDRFAMILY"/>
</dbReference>
<dbReference type="Proteomes" id="UP000694845">
    <property type="component" value="Unplaced"/>
</dbReference>
<accession>A0A8B8A0N3</accession>
<dbReference type="AlphaFoldDB" id="A0A8B8A0N3"/>
<organism evidence="4 5">
    <name type="scientific">Acanthaster planci</name>
    <name type="common">Crown-of-thorns starfish</name>
    <dbReference type="NCBI Taxonomy" id="133434"/>
    <lineage>
        <taxon>Eukaryota</taxon>
        <taxon>Metazoa</taxon>
        <taxon>Echinodermata</taxon>
        <taxon>Eleutherozoa</taxon>
        <taxon>Asterozoa</taxon>
        <taxon>Asteroidea</taxon>
        <taxon>Valvatacea</taxon>
        <taxon>Valvatida</taxon>
        <taxon>Acanthasteridae</taxon>
        <taxon>Acanthaster</taxon>
    </lineage>
</organism>
<dbReference type="PANTHER" id="PTHR43313:SF36">
    <property type="entry name" value="D-BETA-HYDROXYBUTYRATE DEHYDROGENASE, MITOCHONDRIAL"/>
    <property type="match status" value="1"/>
</dbReference>
<feature type="transmembrane region" description="Helical" evidence="3">
    <location>
        <begin position="6"/>
        <end position="26"/>
    </location>
</feature>
<dbReference type="InterPro" id="IPR036291">
    <property type="entry name" value="NAD(P)-bd_dom_sf"/>
</dbReference>
<dbReference type="OMA" id="CKCIAWA"/>
<keyword evidence="3" id="KW-1133">Transmembrane helix</keyword>
<dbReference type="InterPro" id="IPR020904">
    <property type="entry name" value="Sc_DH/Rdtase_CS"/>
</dbReference>
<evidence type="ECO:0000256" key="1">
    <source>
        <dbReference type="ARBA" id="ARBA00023002"/>
    </source>
</evidence>
<dbReference type="PANTHER" id="PTHR43313">
    <property type="entry name" value="SHORT-CHAIN DEHYDROGENASE/REDUCTASE FAMILY 9C"/>
    <property type="match status" value="1"/>
</dbReference>
<dbReference type="GO" id="GO:0016491">
    <property type="term" value="F:oxidoreductase activity"/>
    <property type="evidence" value="ECO:0007669"/>
    <property type="project" value="UniProtKB-KW"/>
</dbReference>
<dbReference type="GO" id="GO:0008202">
    <property type="term" value="P:steroid metabolic process"/>
    <property type="evidence" value="ECO:0007669"/>
    <property type="project" value="TreeGrafter"/>
</dbReference>
<keyword evidence="1" id="KW-0560">Oxidoreductase</keyword>
<dbReference type="KEGG" id="aplc:110990304"/>
<dbReference type="GeneID" id="110990304"/>
<keyword evidence="3" id="KW-0812">Transmembrane</keyword>
<proteinExistence type="inferred from homology"/>
<reference evidence="5" key="1">
    <citation type="submission" date="2025-08" db="UniProtKB">
        <authorList>
            <consortium name="RefSeq"/>
        </authorList>
    </citation>
    <scope>IDENTIFICATION</scope>
</reference>
<dbReference type="RefSeq" id="XP_022110912.1">
    <property type="nucleotide sequence ID" value="XM_022255220.1"/>
</dbReference>
<dbReference type="InterPro" id="IPR002347">
    <property type="entry name" value="SDR_fam"/>
</dbReference>
<evidence type="ECO:0000313" key="5">
    <source>
        <dbReference type="RefSeq" id="XP_022110912.1"/>
    </source>
</evidence>
<evidence type="ECO:0000313" key="4">
    <source>
        <dbReference type="Proteomes" id="UP000694845"/>
    </source>
</evidence>
<gene>
    <name evidence="5" type="primary">LOC110990304</name>
</gene>
<dbReference type="SUPFAM" id="SSF51735">
    <property type="entry name" value="NAD(P)-binding Rossmann-fold domains"/>
    <property type="match status" value="1"/>
</dbReference>
<protein>
    <submittedName>
        <fullName evidence="5">D-beta-hydroxybutyrate dehydrogenase, mitochondrial-like</fullName>
    </submittedName>
</protein>
<sequence length="399" mass="43902">MAELKLALQAVAIFLFCSYTSVRFLVPLMGQEFLSRCLGTVLCGVSSVCIASYATRGGKIANFRDKAVLITGCDTGMGNALARRLDGMGFRVFAGCLEAEYGEGAAGLRAECSERLKVIQMDVTSDKEVVEAVTAVEETLAKTGDAVCFFTWEGSCDILNRKIINTSLCFIYNTVLWGVVNNAGVLTFGMVEWICLDAFKKVMEVNTWGMVRVTKAFLPLIRKSKGRIVNMSSVLGRFSSPYCTPYCMTKYAVQAFTDALRVELFPWGVKAVIVEPGTFSAGTSVMLREGILNSGMERVWRSAPEEVRQAYGEDHFQSVKKALIMPILKTTHGSIVPVIDAYTSALTDEIPKDRYFPSNAMCKCIAWAHYYLPASIMDAVANLYLAFFCAKLQGLETSY</sequence>
<comment type="similarity">
    <text evidence="2">Belongs to the short-chain dehydrogenases/reductases (SDR) family.</text>
</comment>